<feature type="region of interest" description="Disordered" evidence="1">
    <location>
        <begin position="345"/>
        <end position="368"/>
    </location>
</feature>
<feature type="region of interest" description="Disordered" evidence="1">
    <location>
        <begin position="32"/>
        <end position="62"/>
    </location>
</feature>
<dbReference type="AlphaFoldDB" id="A0A443HJF3"/>
<evidence type="ECO:0000313" key="2">
    <source>
        <dbReference type="EMBL" id="RWQ91968.1"/>
    </source>
</evidence>
<evidence type="ECO:0000256" key="1">
    <source>
        <dbReference type="SAM" id="MobiDB-lite"/>
    </source>
</evidence>
<dbReference type="VEuPathDB" id="FungiDB:C8Q69DRAFT_112968"/>
<keyword evidence="3" id="KW-1185">Reference proteome</keyword>
<evidence type="ECO:0000313" key="3">
    <source>
        <dbReference type="Proteomes" id="UP000283841"/>
    </source>
</evidence>
<protein>
    <recommendedName>
        <fullName evidence="4">Thymidylate kinase</fullName>
    </recommendedName>
</protein>
<dbReference type="GeneID" id="39594411"/>
<sequence length="368" mass="39465">MATLTMSPAVRQPFASVDGPRIRSLLKTKMNLTNQQNGASPLSLKRPATSDSDSENVDPATFGLSIKRKRCSDDDDMSKENLKPAKTSRFVLTTVESNVTLKATPLSTRTSRASTPASTQIKPAGRSPQMKARKVFGRRSVNTSRVEPVIPKRAPVSRAPFSITTALSTGKSKASSRPKPSTWFFDIHVDSEQDEMTNLMQHSTCVLDISDDEGKGKTDGRGKENIPPHELGIQLASSTNVSVATSRKNMKTIEPRSPLGELDATDYYADGCHSLSVAVIYDEEPQSTSEKIADIPSVQAPKKPEQANIASISSLLAATAPVKEDAPKTATTTPTETDIEIWESGSAAEEAAANASTDGAEPANIFFS</sequence>
<comment type="caution">
    <text evidence="2">The sequence shown here is derived from an EMBL/GenBank/DDBJ whole genome shotgun (WGS) entry which is preliminary data.</text>
</comment>
<feature type="region of interest" description="Disordered" evidence="1">
    <location>
        <begin position="321"/>
        <end position="340"/>
    </location>
</feature>
<dbReference type="EMBL" id="RCNU01000015">
    <property type="protein sequence ID" value="RWQ91968.1"/>
    <property type="molecule type" value="Genomic_DNA"/>
</dbReference>
<gene>
    <name evidence="2" type="ORF">C8Q69DRAFT_112968</name>
</gene>
<dbReference type="RefSeq" id="XP_028481613.1">
    <property type="nucleotide sequence ID" value="XM_028625134.1"/>
</dbReference>
<feature type="region of interest" description="Disordered" evidence="1">
    <location>
        <begin position="106"/>
        <end position="140"/>
    </location>
</feature>
<name>A0A443HJF3_BYSSP</name>
<evidence type="ECO:0008006" key="4">
    <source>
        <dbReference type="Google" id="ProtNLM"/>
    </source>
</evidence>
<dbReference type="Proteomes" id="UP000283841">
    <property type="component" value="Unassembled WGS sequence"/>
</dbReference>
<feature type="compositionally biased region" description="Low complexity" evidence="1">
    <location>
        <begin position="345"/>
        <end position="356"/>
    </location>
</feature>
<organism evidence="2 3">
    <name type="scientific">Byssochlamys spectabilis</name>
    <name type="common">Paecilomyces variotii</name>
    <dbReference type="NCBI Taxonomy" id="264951"/>
    <lineage>
        <taxon>Eukaryota</taxon>
        <taxon>Fungi</taxon>
        <taxon>Dikarya</taxon>
        <taxon>Ascomycota</taxon>
        <taxon>Pezizomycotina</taxon>
        <taxon>Eurotiomycetes</taxon>
        <taxon>Eurotiomycetidae</taxon>
        <taxon>Eurotiales</taxon>
        <taxon>Thermoascaceae</taxon>
        <taxon>Paecilomyces</taxon>
    </lineage>
</organism>
<feature type="compositionally biased region" description="Low complexity" evidence="1">
    <location>
        <begin position="106"/>
        <end position="119"/>
    </location>
</feature>
<accession>A0A443HJF3</accession>
<proteinExistence type="predicted"/>
<dbReference type="STRING" id="264951.A0A443HJF3"/>
<reference evidence="2 3" key="1">
    <citation type="journal article" date="2018" name="Front. Microbiol.">
        <title>Genomic and genetic insights into a cosmopolitan fungus, Paecilomyces variotii (Eurotiales).</title>
        <authorList>
            <person name="Urquhart A.S."/>
            <person name="Mondo S.J."/>
            <person name="Makela M.R."/>
            <person name="Hane J.K."/>
            <person name="Wiebenga A."/>
            <person name="He G."/>
            <person name="Mihaltcheva S."/>
            <person name="Pangilinan J."/>
            <person name="Lipzen A."/>
            <person name="Barry K."/>
            <person name="de Vries R.P."/>
            <person name="Grigoriev I.V."/>
            <person name="Idnurm A."/>
        </authorList>
    </citation>
    <scope>NUCLEOTIDE SEQUENCE [LARGE SCALE GENOMIC DNA]</scope>
    <source>
        <strain evidence="2 3">CBS 101075</strain>
    </source>
</reference>